<evidence type="ECO:0000313" key="1">
    <source>
        <dbReference type="EMBL" id="PKK45315.1"/>
    </source>
</evidence>
<reference evidence="1 2" key="2">
    <citation type="submission" date="2017-10" db="EMBL/GenBank/DDBJ databases">
        <title>Extensive intraspecific genome diversity in a model arbuscular mycorrhizal fungus.</title>
        <authorList>
            <person name="Chen E.C.H."/>
            <person name="Morin E."/>
            <person name="Baudet D."/>
            <person name="Noel J."/>
            <person name="Ndikumana S."/>
            <person name="Charron P."/>
            <person name="St-Onge C."/>
            <person name="Giorgi J."/>
            <person name="Grigoriev I.V."/>
            <person name="Roux C."/>
            <person name="Martin F.M."/>
            <person name="Corradi N."/>
        </authorList>
    </citation>
    <scope>NUCLEOTIDE SEQUENCE [LARGE SCALE GENOMIC DNA]</scope>
    <source>
        <strain evidence="1 2">C2</strain>
    </source>
</reference>
<protein>
    <submittedName>
        <fullName evidence="1">Uncharacterized protein</fullName>
    </submittedName>
</protein>
<reference evidence="1 2" key="1">
    <citation type="submission" date="2016-04" db="EMBL/GenBank/DDBJ databases">
        <title>Genome analyses suggest a sexual origin of heterokaryosis in a supposedly ancient asexual fungus.</title>
        <authorList>
            <person name="Ropars J."/>
            <person name="Sedzielewska K."/>
            <person name="Noel J."/>
            <person name="Charron P."/>
            <person name="Farinelli L."/>
            <person name="Marton T."/>
            <person name="Kruger M."/>
            <person name="Pelin A."/>
            <person name="Brachmann A."/>
            <person name="Corradi N."/>
        </authorList>
    </citation>
    <scope>NUCLEOTIDE SEQUENCE [LARGE SCALE GENOMIC DNA]</scope>
    <source>
        <strain evidence="1 2">C2</strain>
    </source>
</reference>
<proteinExistence type="predicted"/>
<sequence>MPTDVSDVAEYINRVSTYILRISGTLINGQKAIVNVTARILSVTLKSTSKFGFEVIYAFPLQGYHTEKRAYIRITTWNHFDQNKALKAVREVGIHTASDDLTCQYYYRKVAREERLPLS</sequence>
<comment type="caution">
    <text evidence="1">The sequence shown here is derived from an EMBL/GenBank/DDBJ whole genome shotgun (WGS) entry which is preliminary data.</text>
</comment>
<gene>
    <name evidence="1" type="ORF">RhiirC2_803946</name>
</gene>
<dbReference type="EMBL" id="LLXL01009015">
    <property type="protein sequence ID" value="PKK45315.1"/>
    <property type="molecule type" value="Genomic_DNA"/>
</dbReference>
<name>A0A2N1L7E7_9GLOM</name>
<organism evidence="1 2">
    <name type="scientific">Rhizophagus irregularis</name>
    <dbReference type="NCBI Taxonomy" id="588596"/>
    <lineage>
        <taxon>Eukaryota</taxon>
        <taxon>Fungi</taxon>
        <taxon>Fungi incertae sedis</taxon>
        <taxon>Mucoromycota</taxon>
        <taxon>Glomeromycotina</taxon>
        <taxon>Glomeromycetes</taxon>
        <taxon>Glomerales</taxon>
        <taxon>Glomeraceae</taxon>
        <taxon>Rhizophagus</taxon>
    </lineage>
</organism>
<dbReference type="AlphaFoldDB" id="A0A2N1L7E7"/>
<evidence type="ECO:0000313" key="2">
    <source>
        <dbReference type="Proteomes" id="UP000233469"/>
    </source>
</evidence>
<dbReference type="Proteomes" id="UP000233469">
    <property type="component" value="Unassembled WGS sequence"/>
</dbReference>
<feature type="non-terminal residue" evidence="1">
    <location>
        <position position="119"/>
    </location>
</feature>
<accession>A0A2N1L7E7</accession>